<gene>
    <name evidence="2" type="ORF">AB1471_03075</name>
</gene>
<dbReference type="RefSeq" id="WP_367778131.1">
    <property type="nucleotide sequence ID" value="NZ_JBFMIA010000002.1"/>
</dbReference>
<dbReference type="InterPro" id="IPR001509">
    <property type="entry name" value="Epimerase_deHydtase"/>
</dbReference>
<dbReference type="PANTHER" id="PTHR43245">
    <property type="entry name" value="BIFUNCTIONAL POLYMYXIN RESISTANCE PROTEIN ARNA"/>
    <property type="match status" value="1"/>
</dbReference>
<dbReference type="Proteomes" id="UP001556040">
    <property type="component" value="Unassembled WGS sequence"/>
</dbReference>
<proteinExistence type="predicted"/>
<evidence type="ECO:0000313" key="2">
    <source>
        <dbReference type="EMBL" id="MEW9500780.1"/>
    </source>
</evidence>
<accession>A0ABV3Q0C6</accession>
<organism evidence="2 3">
    <name type="scientific">Jeotgalibacillus marinus</name>
    <dbReference type="NCBI Taxonomy" id="86667"/>
    <lineage>
        <taxon>Bacteria</taxon>
        <taxon>Bacillati</taxon>
        <taxon>Bacillota</taxon>
        <taxon>Bacilli</taxon>
        <taxon>Bacillales</taxon>
        <taxon>Caryophanaceae</taxon>
        <taxon>Jeotgalibacillus</taxon>
    </lineage>
</organism>
<dbReference type="EMBL" id="JBFMIA010000002">
    <property type="protein sequence ID" value="MEW9500780.1"/>
    <property type="molecule type" value="Genomic_DNA"/>
</dbReference>
<evidence type="ECO:0000259" key="1">
    <source>
        <dbReference type="Pfam" id="PF01370"/>
    </source>
</evidence>
<dbReference type="InterPro" id="IPR050177">
    <property type="entry name" value="Lipid_A_modif_metabolic_enz"/>
</dbReference>
<evidence type="ECO:0000313" key="3">
    <source>
        <dbReference type="Proteomes" id="UP001556040"/>
    </source>
</evidence>
<dbReference type="Pfam" id="PF01370">
    <property type="entry name" value="Epimerase"/>
    <property type="match status" value="1"/>
</dbReference>
<comment type="caution">
    <text evidence="2">The sequence shown here is derived from an EMBL/GenBank/DDBJ whole genome shotgun (WGS) entry which is preliminary data.</text>
</comment>
<protein>
    <submittedName>
        <fullName evidence="2">NAD-dependent epimerase/dehydratase family protein</fullName>
    </submittedName>
</protein>
<dbReference type="Gene3D" id="3.40.50.720">
    <property type="entry name" value="NAD(P)-binding Rossmann-like Domain"/>
    <property type="match status" value="1"/>
</dbReference>
<dbReference type="InterPro" id="IPR036291">
    <property type="entry name" value="NAD(P)-bd_dom_sf"/>
</dbReference>
<reference evidence="2 3" key="1">
    <citation type="journal article" date="1979" name="Int. J. Syst. Evol. Microbiol.">
        <title>Bacillus globisporus subsp. marinus subsp. nov.</title>
        <authorList>
            <person name="Liu H."/>
        </authorList>
    </citation>
    <scope>NUCLEOTIDE SEQUENCE [LARGE SCALE GENOMIC DNA]</scope>
    <source>
        <strain evidence="2 3">DSM 1297</strain>
    </source>
</reference>
<keyword evidence="3" id="KW-1185">Reference proteome</keyword>
<feature type="domain" description="NAD-dependent epimerase/dehydratase" evidence="1">
    <location>
        <begin position="4"/>
        <end position="215"/>
    </location>
</feature>
<sequence length="327" mass="36658">MRLLILGGTQFCGRHMVESARKSGHEVTLFNRGKSNQDLFPDVEKRVGDRNGDLTSLEEGAWDAVIDVSGYVPSQVKATTNLLKDRVKHYTFISTISVYEDFTKGPVIEGETKLGELTEDTEEVTGGTYGPLKQLSEEIVKETFGERSLCIRPGLIVGPDDTTDRFTYWVNRVGEGGSVLVPGEPSREIQWIDVRDLTEWIIRMVEKEATGTYNAAGLTYYPSMEEYVTTVKKVTNSDAVFQWVSDDVLTRQGAFAFVEVPFWIPRSETYPDGFILADATKAIEQGLTFRSAEETIRDTFIWQAARKGHQWKAGLTSEKEKSILSSI</sequence>
<name>A0ABV3Q0C6_9BACL</name>
<dbReference type="SUPFAM" id="SSF51735">
    <property type="entry name" value="NAD(P)-binding Rossmann-fold domains"/>
    <property type="match status" value="1"/>
</dbReference>
<dbReference type="PANTHER" id="PTHR43245:SF13">
    <property type="entry name" value="UDP-D-APIOSE_UDP-D-XYLOSE SYNTHASE 2"/>
    <property type="match status" value="1"/>
</dbReference>